<dbReference type="CDD" id="cd07363">
    <property type="entry name" value="45_DOPA_Dioxygenase"/>
    <property type="match status" value="1"/>
</dbReference>
<gene>
    <name evidence="7" type="ORF">NKR23_g10489</name>
</gene>
<evidence type="ECO:0000259" key="6">
    <source>
        <dbReference type="Pfam" id="PF02900"/>
    </source>
</evidence>
<dbReference type="InterPro" id="IPR004183">
    <property type="entry name" value="Xdiol_dOase_suB"/>
</dbReference>
<evidence type="ECO:0000256" key="1">
    <source>
        <dbReference type="ARBA" id="ARBA00001947"/>
    </source>
</evidence>
<protein>
    <submittedName>
        <fullName evidence="7">4,5-DOPA dioxygenase extradiol</fullName>
    </submittedName>
</protein>
<comment type="cofactor">
    <cofactor evidence="1">
        <name>Zn(2+)</name>
        <dbReference type="ChEBI" id="CHEBI:29105"/>
    </cofactor>
</comment>
<evidence type="ECO:0000256" key="4">
    <source>
        <dbReference type="ARBA" id="ARBA00022833"/>
    </source>
</evidence>
<keyword evidence="3" id="KW-0479">Metal-binding</keyword>
<accession>A0AA38R4C3</accession>
<evidence type="ECO:0000256" key="2">
    <source>
        <dbReference type="ARBA" id="ARBA00007581"/>
    </source>
</evidence>
<sequence length="277" mass="30236">MVRGSVVCISHGGGPLPVLGDEGHKDIAASLRTRVPKLLKLGTPEAPRAIVVVTAHWKESQPTISSGAKHDLYYDYGGFPRESYSLKYDAPGSPAVAAEVGKALEAVGFRPTLNSTRGWDHGVFIPMLLINPAANVPIVQVSVLRSQDPGDHIRMGKALATLRDSNVAILGSGFASWHNLAEMFPVMSGMVTARQMRAKTDPWNRAVTDAALAEKVEDREKKLAGWRQFPHSYDMHPRNGAEHFMPLIVCAGAGGDEKGSCYKDDFYGVDIYSYYWQ</sequence>
<organism evidence="7 8">
    <name type="scientific">Pleurostoma richardsiae</name>
    <dbReference type="NCBI Taxonomy" id="41990"/>
    <lineage>
        <taxon>Eukaryota</taxon>
        <taxon>Fungi</taxon>
        <taxon>Dikarya</taxon>
        <taxon>Ascomycota</taxon>
        <taxon>Pezizomycotina</taxon>
        <taxon>Sordariomycetes</taxon>
        <taxon>Sordariomycetidae</taxon>
        <taxon>Calosphaeriales</taxon>
        <taxon>Pleurostomataceae</taxon>
        <taxon>Pleurostoma</taxon>
    </lineage>
</organism>
<feature type="domain" description="Extradiol ring-cleavage dioxygenase class III enzyme subunit B" evidence="6">
    <location>
        <begin position="45"/>
        <end position="266"/>
    </location>
</feature>
<dbReference type="PIRSF" id="PIRSF006157">
    <property type="entry name" value="Doxgns_DODA"/>
    <property type="match status" value="1"/>
</dbReference>
<comment type="similarity">
    <text evidence="2">Belongs to the DODA-type extradiol aromatic ring-opening dioxygenase family.</text>
</comment>
<dbReference type="Gene3D" id="3.40.830.10">
    <property type="entry name" value="LigB-like"/>
    <property type="match status" value="1"/>
</dbReference>
<comment type="caution">
    <text evidence="7">The sequence shown here is derived from an EMBL/GenBank/DDBJ whole genome shotgun (WGS) entry which is preliminary data.</text>
</comment>
<keyword evidence="5" id="KW-0560">Oxidoreductase</keyword>
<reference evidence="7" key="1">
    <citation type="submission" date="2022-07" db="EMBL/GenBank/DDBJ databases">
        <title>Fungi with potential for degradation of polypropylene.</title>
        <authorList>
            <person name="Gostincar C."/>
        </authorList>
    </citation>
    <scope>NUCLEOTIDE SEQUENCE</scope>
    <source>
        <strain evidence="7">EXF-13308</strain>
    </source>
</reference>
<keyword evidence="7" id="KW-0223">Dioxygenase</keyword>
<proteinExistence type="inferred from homology"/>
<evidence type="ECO:0000313" key="7">
    <source>
        <dbReference type="EMBL" id="KAJ9133836.1"/>
    </source>
</evidence>
<keyword evidence="8" id="KW-1185">Reference proteome</keyword>
<evidence type="ECO:0000313" key="8">
    <source>
        <dbReference type="Proteomes" id="UP001174694"/>
    </source>
</evidence>
<keyword evidence="4" id="KW-0862">Zinc</keyword>
<dbReference type="PANTHER" id="PTHR30096">
    <property type="entry name" value="4,5-DOPA DIOXYGENASE EXTRADIOL-LIKE PROTEIN"/>
    <property type="match status" value="1"/>
</dbReference>
<name>A0AA38R4C3_9PEZI</name>
<dbReference type="InterPro" id="IPR014436">
    <property type="entry name" value="Extradiol_dOase_DODA"/>
</dbReference>
<dbReference type="GO" id="GO:0016702">
    <property type="term" value="F:oxidoreductase activity, acting on single donors with incorporation of molecular oxygen, incorporation of two atoms of oxygen"/>
    <property type="evidence" value="ECO:0007669"/>
    <property type="project" value="UniProtKB-ARBA"/>
</dbReference>
<dbReference type="Pfam" id="PF02900">
    <property type="entry name" value="LigB"/>
    <property type="match status" value="1"/>
</dbReference>
<dbReference type="EMBL" id="JANBVO010000047">
    <property type="protein sequence ID" value="KAJ9133836.1"/>
    <property type="molecule type" value="Genomic_DNA"/>
</dbReference>
<dbReference type="Proteomes" id="UP001174694">
    <property type="component" value="Unassembled WGS sequence"/>
</dbReference>
<evidence type="ECO:0000256" key="5">
    <source>
        <dbReference type="ARBA" id="ARBA00023002"/>
    </source>
</evidence>
<dbReference type="GO" id="GO:0008198">
    <property type="term" value="F:ferrous iron binding"/>
    <property type="evidence" value="ECO:0007669"/>
    <property type="project" value="InterPro"/>
</dbReference>
<dbReference type="SUPFAM" id="SSF53213">
    <property type="entry name" value="LigB-like"/>
    <property type="match status" value="1"/>
</dbReference>
<dbReference type="PANTHER" id="PTHR30096:SF0">
    <property type="entry name" value="4,5-DOPA DIOXYGENASE EXTRADIOL-LIKE PROTEIN"/>
    <property type="match status" value="1"/>
</dbReference>
<dbReference type="GO" id="GO:0008270">
    <property type="term" value="F:zinc ion binding"/>
    <property type="evidence" value="ECO:0007669"/>
    <property type="project" value="InterPro"/>
</dbReference>
<evidence type="ECO:0000256" key="3">
    <source>
        <dbReference type="ARBA" id="ARBA00022723"/>
    </source>
</evidence>
<dbReference type="AlphaFoldDB" id="A0AA38R4C3"/>